<dbReference type="SMART" id="SM00249">
    <property type="entry name" value="PHD"/>
    <property type="match status" value="1"/>
</dbReference>
<feature type="region of interest" description="Disordered" evidence="6">
    <location>
        <begin position="192"/>
        <end position="218"/>
    </location>
</feature>
<feature type="coiled-coil region" evidence="5">
    <location>
        <begin position="220"/>
        <end position="256"/>
    </location>
</feature>
<evidence type="ECO:0000259" key="8">
    <source>
        <dbReference type="PROSITE" id="PS50994"/>
    </source>
</evidence>
<proteinExistence type="predicted"/>
<sequence length="2122" mass="241326">MSSQSVAGAGEHLRRKRDSPGGEGASCGTCRRVDNSRMVQCDKCDVWYHYDCVSVDDSIQNHDWDCNGCMRTELEKQRRALSEQLERLEQHQRQWQQDQQRHLELTEKRQKLEQWQQPEVQQRKQEQVIRMQLGQLQLQQPSVSSGAVMTGLEAPPNTSGAIPKQHRHQVKILEKTTSERFTAHERRNTEPLANSTTNNARTTVRTDRASSRSSKRSAKLRELEARALEARQALEMKQLEERLALEREMLEFSDSEAESIISLEKINEWLEKTENMGQQTGSSLDDTPLPVYNEILRQTVASSVQHGLPSSNTPVGPTATNRQLPVAESSLHQPFAMPQQIDMAYAPGTHFGHSRPGINIPRVTANQVTNYQPVFGGYSSVPVYTVASQRPIMSTTYPAVNLPHLVAQNVVNSQGSSQPPLMTSTPRQNSLQQQIGNDPIPLTSSHLAARQTVKDLPKFGEDPEDWPRFIAAYEQTSRMCAFRNDELLDRLERSLHDRALNAVKSLLLHPDNVSAIMNRLRTLFGNPESIVETMVQRIRLMPPPKADKIETIVDFGVAVQNLCATIQVCQMDERFYNVALMQELVESLPSSLKIKWAIHRKEIGAVTLLHFNHWLGEMVEALCQIMRPAVWAKPEHKSDRKNRRDEAFVHAHSSHMPEEVDSNSCLACGNQCSALDVCSSFLEMSTNARWALVNEKKICRKCLTKHFKTCDRKVPCNQNGCSFLHHRLLHDDSKHKKPSSSISTQDASVNAHYNLLNRVLLKYVRVTIHGKGKSITTYAFLDAGSTSTLMEHSLWEELNLNGEKSPLCISWTGGQGRYEEDSVVFSAEITGAQTPGHSFHLSEIHTVRSLDLPAQTLSAQNLAKQFHHLSGLPIESYVAVKPRILLGIDSCRLEYPLDSKEGGENQPTAVLTRLGWVVYGPCSSSEGQIVKKDVSYGYHICQCEGLHSTVMKYFSMDSLGIKLTGRPLMSKDDERALALLKTNTITKGRKYETCLLWRYDEVRLPESKPMALKRHDCLDKRMTREPELARELQEKILDYQTKGYIRKLSAQEEATHTGRSWYLPIFPVVNPNKPGKLRIVWDAAAKVGKLSLNSFLLKGPDQTTPLRHVLHRFREFRTAVTGDIREMFHQVRINSEDQHFQRFLWNDGVAGKAPSTYVMEVMTFGACCSPSSAQYVKNINAERFRNQFPAAVEAICDGTYVDDMLCSVETEEEAMKLAQDVRQIHAEGGFEIRGWLSNSKKVVESMGEQRLIQKDLYKDGELTSEKVLGMWWHTTDDTFTFKIPKRCRLELLSGEQVPTKREVLRILMSIYDPLGFLANILMFLKVLLQEIWRSNIGWDEPILDQQLEKWRTWLSVLHGVHKVNVPRCYRSKTSSIVESNEVQLHVFVDASENGYAAVVYLRFQEHGIIECAFVTAKTRVAPLKYVSIPRLELQAAVIGARLAKDVGETHRIPVRKRFFWTDSRDVLSWLHSDHRRYSKFVGARIGEILENTALSEWFWIPTKQNVADEGTKWQKIPDLSPSSRWFKGPDFLWHQDSEWPVQPISNGITTTEMNAVVSVHVTHEPVLNMTKYSNWRNLLRVTATVLRFVSNIQARLHNRAPVSGVLNQFELIKAERCIYRQIQLEAFGEEIALLKRPKFGDAKYASLVPKSSSLYKLSPFLDDHGVLRSGGRTTGCQFISEDAVHNILLPKNHPVTTLIIQFIHDRYHHLNHETVVNELRQKYWIPQLRRTCYKVRQQCQFCKNARARPQPPVMADLPTARLAAYTRPFSYAGIDFFGPMQVVIGRRIEKRWGVLITCLVVRAVHIEIAHSLNTSSCIMALQNFIARRGIPLELFSDRGTNFIGANRELNEALRSLDRNKLMQEFVTPLTKWSFLPPSSPHMGGSWERLVQSVKKVLRNMHLPRTPTDEVLRNSLIEVENIINSRPLTYVPIENSESEALTPNHFLLGSSGGTKPLVPYDDKPATLINSWKTSQIFANMFWRRWLREYLPTITRRTKWHYPVKPVQVGDVVIIVDPDLPRNSWPKGRVMEVSHKNGQVRSATVRTSSNIYERPAVKLAVLDIGATESTQEPGPYVLAGTVPLLPDAPLLPTTTQKDSPTLIQGNADNSCQMLERNREAKQKN</sequence>
<evidence type="ECO:0000256" key="2">
    <source>
        <dbReference type="ARBA" id="ARBA00022771"/>
    </source>
</evidence>
<evidence type="ECO:0000256" key="5">
    <source>
        <dbReference type="SAM" id="Coils"/>
    </source>
</evidence>
<dbReference type="InterPro" id="IPR000477">
    <property type="entry name" value="RT_dom"/>
</dbReference>
<feature type="coiled-coil region" evidence="5">
    <location>
        <begin position="71"/>
        <end position="98"/>
    </location>
</feature>
<evidence type="ECO:0000256" key="1">
    <source>
        <dbReference type="ARBA" id="ARBA00022723"/>
    </source>
</evidence>
<dbReference type="CDD" id="cd15489">
    <property type="entry name" value="PHD_SF"/>
    <property type="match status" value="1"/>
</dbReference>
<feature type="compositionally biased region" description="Polar residues" evidence="6">
    <location>
        <begin position="192"/>
        <end position="203"/>
    </location>
</feature>
<dbReference type="Gene3D" id="3.30.40.10">
    <property type="entry name" value="Zinc/RING finger domain, C3HC4 (zinc finger)"/>
    <property type="match status" value="1"/>
</dbReference>
<dbReference type="InterPro" id="IPR043502">
    <property type="entry name" value="DNA/RNA_pol_sf"/>
</dbReference>
<dbReference type="InterPro" id="IPR043128">
    <property type="entry name" value="Rev_trsase/Diguanyl_cyclase"/>
</dbReference>
<dbReference type="SUPFAM" id="SSF56672">
    <property type="entry name" value="DNA/RNA polymerases"/>
    <property type="match status" value="1"/>
</dbReference>
<evidence type="ECO:0000256" key="6">
    <source>
        <dbReference type="SAM" id="MobiDB-lite"/>
    </source>
</evidence>
<dbReference type="InterPro" id="IPR041588">
    <property type="entry name" value="Integrase_H2C2"/>
</dbReference>
<keyword evidence="1" id="KW-0479">Metal-binding</keyword>
<reference evidence="10" key="1">
    <citation type="journal article" date="2015" name="Proc. Natl. Acad. Sci. U.S.A.">
        <title>Genome sequence of the Asian Tiger mosquito, Aedes albopictus, reveals insights into its biology, genetics, and evolution.</title>
        <authorList>
            <person name="Chen X.G."/>
            <person name="Jiang X."/>
            <person name="Gu J."/>
            <person name="Xu M."/>
            <person name="Wu Y."/>
            <person name="Deng Y."/>
            <person name="Zhang C."/>
            <person name="Bonizzoni M."/>
            <person name="Dermauw W."/>
            <person name="Vontas J."/>
            <person name="Armbruster P."/>
            <person name="Huang X."/>
            <person name="Yang Y."/>
            <person name="Zhang H."/>
            <person name="He W."/>
            <person name="Peng H."/>
            <person name="Liu Y."/>
            <person name="Wu K."/>
            <person name="Chen J."/>
            <person name="Lirakis M."/>
            <person name="Topalis P."/>
            <person name="Van Leeuwen T."/>
            <person name="Hall A.B."/>
            <person name="Jiang X."/>
            <person name="Thorpe C."/>
            <person name="Mueller R.L."/>
            <person name="Sun C."/>
            <person name="Waterhouse R.M."/>
            <person name="Yan G."/>
            <person name="Tu Z.J."/>
            <person name="Fang X."/>
            <person name="James A.A."/>
        </authorList>
    </citation>
    <scope>NUCLEOTIDE SEQUENCE [LARGE SCALE GENOMIC DNA]</scope>
    <source>
        <strain evidence="10">Foshan</strain>
    </source>
</reference>
<dbReference type="EnsemblMetazoa" id="AALFPA23_015882.R23129">
    <property type="protein sequence ID" value="AALFPA23_015882.P23129"/>
    <property type="gene ID" value="AALFPA23_015882"/>
</dbReference>
<dbReference type="SUPFAM" id="SSF53098">
    <property type="entry name" value="Ribonuclease H-like"/>
    <property type="match status" value="1"/>
</dbReference>
<dbReference type="GeneID" id="134287749"/>
<dbReference type="InterPro" id="IPR001584">
    <property type="entry name" value="Integrase_cat-core"/>
</dbReference>
<dbReference type="InterPro" id="IPR019787">
    <property type="entry name" value="Znf_PHD-finger"/>
</dbReference>
<dbReference type="Pfam" id="PF18701">
    <property type="entry name" value="DUF5641"/>
    <property type="match status" value="1"/>
</dbReference>
<accession>A0ABM1Z7U9</accession>
<evidence type="ECO:0000256" key="3">
    <source>
        <dbReference type="ARBA" id="ARBA00022833"/>
    </source>
</evidence>
<dbReference type="Pfam" id="PF17921">
    <property type="entry name" value="Integrase_H2C2"/>
    <property type="match status" value="1"/>
</dbReference>
<dbReference type="Gene3D" id="3.30.70.270">
    <property type="match status" value="1"/>
</dbReference>
<feature type="domain" description="PHD-type" evidence="7">
    <location>
        <begin position="24"/>
        <end position="72"/>
    </location>
</feature>
<dbReference type="InterPro" id="IPR036397">
    <property type="entry name" value="RNaseH_sf"/>
</dbReference>
<dbReference type="Pfam" id="PF05380">
    <property type="entry name" value="Peptidase_A17"/>
    <property type="match status" value="1"/>
</dbReference>
<name>A0ABM1Z7U9_AEDAL</name>
<dbReference type="Pfam" id="PF03564">
    <property type="entry name" value="DUF1759"/>
    <property type="match status" value="1"/>
</dbReference>
<dbReference type="Pfam" id="PF00628">
    <property type="entry name" value="PHD"/>
    <property type="match status" value="1"/>
</dbReference>
<evidence type="ECO:0000256" key="4">
    <source>
        <dbReference type="PROSITE-ProRule" id="PRU00146"/>
    </source>
</evidence>
<dbReference type="InterPro" id="IPR011011">
    <property type="entry name" value="Znf_FYVE_PHD"/>
</dbReference>
<dbReference type="PROSITE" id="PS01359">
    <property type="entry name" value="ZF_PHD_1"/>
    <property type="match status" value="1"/>
</dbReference>
<dbReference type="InterPro" id="IPR001965">
    <property type="entry name" value="Znf_PHD"/>
</dbReference>
<dbReference type="Gene3D" id="1.10.340.70">
    <property type="match status" value="1"/>
</dbReference>
<dbReference type="Gene3D" id="3.30.420.10">
    <property type="entry name" value="Ribonuclease H-like superfamily/Ribonuclease H"/>
    <property type="match status" value="1"/>
</dbReference>
<dbReference type="Proteomes" id="UP000069940">
    <property type="component" value="Unassembled WGS sequence"/>
</dbReference>
<dbReference type="Pfam" id="PF00078">
    <property type="entry name" value="RVT_1"/>
    <property type="match status" value="1"/>
</dbReference>
<evidence type="ECO:0000259" key="7">
    <source>
        <dbReference type="PROSITE" id="PS50016"/>
    </source>
</evidence>
<dbReference type="InterPro" id="IPR008042">
    <property type="entry name" value="Retrotrans_Pao"/>
</dbReference>
<dbReference type="SUPFAM" id="SSF57903">
    <property type="entry name" value="FYVE/PHD zinc finger"/>
    <property type="match status" value="1"/>
</dbReference>
<dbReference type="InterPro" id="IPR013083">
    <property type="entry name" value="Znf_RING/FYVE/PHD"/>
</dbReference>
<dbReference type="InterPro" id="IPR019786">
    <property type="entry name" value="Zinc_finger_PHD-type_CS"/>
</dbReference>
<evidence type="ECO:0000313" key="10">
    <source>
        <dbReference type="Proteomes" id="UP000069940"/>
    </source>
</evidence>
<keyword evidence="3" id="KW-0862">Zinc</keyword>
<reference evidence="9" key="2">
    <citation type="submission" date="2025-05" db="UniProtKB">
        <authorList>
            <consortium name="EnsemblMetazoa"/>
        </authorList>
    </citation>
    <scope>IDENTIFICATION</scope>
    <source>
        <strain evidence="9">Foshan</strain>
    </source>
</reference>
<keyword evidence="2 4" id="KW-0863">Zinc-finger</keyword>
<dbReference type="PROSITE" id="PS50016">
    <property type="entry name" value="ZF_PHD_2"/>
    <property type="match status" value="1"/>
</dbReference>
<dbReference type="PANTHER" id="PTHR47331:SF1">
    <property type="entry name" value="GAG-LIKE PROTEIN"/>
    <property type="match status" value="1"/>
</dbReference>
<feature type="domain" description="Integrase catalytic" evidence="8">
    <location>
        <begin position="1764"/>
        <end position="1950"/>
    </location>
</feature>
<dbReference type="PANTHER" id="PTHR47331">
    <property type="entry name" value="PHD-TYPE DOMAIN-CONTAINING PROTEIN"/>
    <property type="match status" value="1"/>
</dbReference>
<dbReference type="RefSeq" id="XP_062706560.1">
    <property type="nucleotide sequence ID" value="XM_062850576.1"/>
</dbReference>
<dbReference type="InterPro" id="IPR012337">
    <property type="entry name" value="RNaseH-like_sf"/>
</dbReference>
<protein>
    <submittedName>
        <fullName evidence="9">Uncharacterized protein</fullName>
    </submittedName>
</protein>
<dbReference type="Gene3D" id="3.10.10.10">
    <property type="entry name" value="HIV Type 1 Reverse Transcriptase, subunit A, domain 1"/>
    <property type="match status" value="1"/>
</dbReference>
<dbReference type="PROSITE" id="PS50994">
    <property type="entry name" value="INTEGRASE"/>
    <property type="match status" value="1"/>
</dbReference>
<keyword evidence="5" id="KW-0175">Coiled coil</keyword>
<dbReference type="InterPro" id="IPR040676">
    <property type="entry name" value="DUF5641"/>
</dbReference>
<keyword evidence="10" id="KW-1185">Reference proteome</keyword>
<dbReference type="InterPro" id="IPR005312">
    <property type="entry name" value="DUF1759"/>
</dbReference>
<evidence type="ECO:0000313" key="9">
    <source>
        <dbReference type="EnsemblMetazoa" id="AALFPA23_015882.P23129"/>
    </source>
</evidence>
<feature type="region of interest" description="Disordered" evidence="6">
    <location>
        <begin position="1"/>
        <end position="28"/>
    </location>
</feature>
<organism evidence="9 10">
    <name type="scientific">Aedes albopictus</name>
    <name type="common">Asian tiger mosquito</name>
    <name type="synonym">Stegomyia albopicta</name>
    <dbReference type="NCBI Taxonomy" id="7160"/>
    <lineage>
        <taxon>Eukaryota</taxon>
        <taxon>Metazoa</taxon>
        <taxon>Ecdysozoa</taxon>
        <taxon>Arthropoda</taxon>
        <taxon>Hexapoda</taxon>
        <taxon>Insecta</taxon>
        <taxon>Pterygota</taxon>
        <taxon>Neoptera</taxon>
        <taxon>Endopterygota</taxon>
        <taxon>Diptera</taxon>
        <taxon>Nematocera</taxon>
        <taxon>Culicoidea</taxon>
        <taxon>Culicidae</taxon>
        <taxon>Culicinae</taxon>
        <taxon>Aedini</taxon>
        <taxon>Aedes</taxon>
        <taxon>Stegomyia</taxon>
    </lineage>
</organism>